<dbReference type="Pfam" id="PF00085">
    <property type="entry name" value="Thioredoxin"/>
    <property type="match status" value="1"/>
</dbReference>
<keyword evidence="2" id="KW-1185">Reference proteome</keyword>
<dbReference type="GeneID" id="106534809"/>
<dbReference type="GO" id="GO:0016671">
    <property type="term" value="F:oxidoreductase activity, acting on a sulfur group of donors, disulfide as acceptor"/>
    <property type="evidence" value="ECO:0007669"/>
    <property type="project" value="TreeGrafter"/>
</dbReference>
<dbReference type="InterPro" id="IPR052460">
    <property type="entry name" value="ER_disulfide_reductase"/>
</dbReference>
<dbReference type="PANTHER" id="PTHR44340">
    <property type="entry name" value="DNAJ HOMOLOG SUBFAMILY C MEMBER 10"/>
    <property type="match status" value="1"/>
</dbReference>
<dbReference type="Gene3D" id="3.40.30.10">
    <property type="entry name" value="Glutaredoxin"/>
    <property type="match status" value="2"/>
</dbReference>
<dbReference type="InParanoid" id="A0A2I4D464"/>
<dbReference type="Proteomes" id="UP000192220">
    <property type="component" value="Unplaced"/>
</dbReference>
<protein>
    <submittedName>
        <fullName evidence="3">DnaJ homolog subfamily C member 10</fullName>
    </submittedName>
</protein>
<dbReference type="InterPro" id="IPR035674">
    <property type="entry name" value="ERdj5_TRX_C"/>
</dbReference>
<dbReference type="GO" id="GO:0015035">
    <property type="term" value="F:protein-disulfide reductase activity"/>
    <property type="evidence" value="ECO:0007669"/>
    <property type="project" value="TreeGrafter"/>
</dbReference>
<dbReference type="AlphaFoldDB" id="A0A2I4D464"/>
<proteinExistence type="predicted"/>
<dbReference type="GO" id="GO:0036498">
    <property type="term" value="P:IRE1-mediated unfolded protein response"/>
    <property type="evidence" value="ECO:0007669"/>
    <property type="project" value="TreeGrafter"/>
</dbReference>
<organism evidence="2 3">
    <name type="scientific">Austrofundulus limnaeus</name>
    <name type="common">Annual killifish</name>
    <dbReference type="NCBI Taxonomy" id="52670"/>
    <lineage>
        <taxon>Eukaryota</taxon>
        <taxon>Metazoa</taxon>
        <taxon>Chordata</taxon>
        <taxon>Craniata</taxon>
        <taxon>Vertebrata</taxon>
        <taxon>Euteleostomi</taxon>
        <taxon>Actinopterygii</taxon>
        <taxon>Neopterygii</taxon>
        <taxon>Teleostei</taxon>
        <taxon>Neoteleostei</taxon>
        <taxon>Acanthomorphata</taxon>
        <taxon>Ovalentaria</taxon>
        <taxon>Atherinomorphae</taxon>
        <taxon>Cyprinodontiformes</taxon>
        <taxon>Rivulidae</taxon>
        <taxon>Austrofundulus</taxon>
    </lineage>
</organism>
<gene>
    <name evidence="3" type="primary">LOC106534809</name>
</gene>
<sequence length="193" mass="21974">MARMLSSQILVGSVDCQRFQVLCQSQGVRAYPEIRLYSTKQPERYTTYNGWHRDAHSLRSWALSALPRASVDLTPDTFRSQVLSGRGHWVLDFYAPWCGPCQHFAPEFEVLARMLKGTVRSGKMDCQVHYQTCQSAGVTAYPTVRFYPDLGANRHEHSGEPINSRDANAIADIIRHRLEQLSPRLHSTPKDEL</sequence>
<name>A0A2I4D464_AUSLI</name>
<dbReference type="PROSITE" id="PS51352">
    <property type="entry name" value="THIOREDOXIN_2"/>
    <property type="match status" value="1"/>
</dbReference>
<dbReference type="OrthoDB" id="5810603at2759"/>
<dbReference type="FunFam" id="3.40.30.10:FF:000169">
    <property type="entry name" value="DnaJ homolog subfamily C member 10"/>
    <property type="match status" value="1"/>
</dbReference>
<dbReference type="CDD" id="cd03004">
    <property type="entry name" value="PDI_a_ERdj5_C"/>
    <property type="match status" value="1"/>
</dbReference>
<dbReference type="InterPro" id="IPR013766">
    <property type="entry name" value="Thioredoxin_domain"/>
</dbReference>
<dbReference type="GO" id="GO:0051787">
    <property type="term" value="F:misfolded protein binding"/>
    <property type="evidence" value="ECO:0007669"/>
    <property type="project" value="TreeGrafter"/>
</dbReference>
<dbReference type="PRINTS" id="PR00421">
    <property type="entry name" value="THIOREDOXIN"/>
</dbReference>
<evidence type="ECO:0000259" key="1">
    <source>
        <dbReference type="PROSITE" id="PS51352"/>
    </source>
</evidence>
<dbReference type="KEGG" id="alim:106534809"/>
<feature type="domain" description="Thioredoxin" evidence="1">
    <location>
        <begin position="62"/>
        <end position="179"/>
    </location>
</feature>
<dbReference type="InterPro" id="IPR017937">
    <property type="entry name" value="Thioredoxin_CS"/>
</dbReference>
<dbReference type="RefSeq" id="XP_013887026.1">
    <property type="nucleotide sequence ID" value="XM_014031572.1"/>
</dbReference>
<dbReference type="InterPro" id="IPR036249">
    <property type="entry name" value="Thioredoxin-like_sf"/>
</dbReference>
<accession>A0A2I4D464</accession>
<dbReference type="PANTHER" id="PTHR44340:SF1">
    <property type="entry name" value="DNAJ HOMOLOG SUBFAMILY C MEMBER 10"/>
    <property type="match status" value="1"/>
</dbReference>
<evidence type="ECO:0000313" key="2">
    <source>
        <dbReference type="Proteomes" id="UP000192220"/>
    </source>
</evidence>
<dbReference type="STRING" id="52670.A0A2I4D464"/>
<dbReference type="PROSITE" id="PS00194">
    <property type="entry name" value="THIOREDOXIN_1"/>
    <property type="match status" value="1"/>
</dbReference>
<dbReference type="SUPFAM" id="SSF52833">
    <property type="entry name" value="Thioredoxin-like"/>
    <property type="match status" value="2"/>
</dbReference>
<reference evidence="3" key="1">
    <citation type="submission" date="2025-08" db="UniProtKB">
        <authorList>
            <consortium name="RefSeq"/>
        </authorList>
    </citation>
    <scope>IDENTIFICATION</scope>
</reference>
<dbReference type="GO" id="GO:0005788">
    <property type="term" value="C:endoplasmic reticulum lumen"/>
    <property type="evidence" value="ECO:0007669"/>
    <property type="project" value="TreeGrafter"/>
</dbReference>
<evidence type="ECO:0000313" key="3">
    <source>
        <dbReference type="RefSeq" id="XP_013887026.1"/>
    </source>
</evidence>